<comment type="caution">
    <text evidence="1">The sequence shown here is derived from an EMBL/GenBank/DDBJ whole genome shotgun (WGS) entry which is preliminary data.</text>
</comment>
<protein>
    <submittedName>
        <fullName evidence="1">Uncharacterized protein</fullName>
    </submittedName>
</protein>
<evidence type="ECO:0000313" key="1">
    <source>
        <dbReference type="EMBL" id="MEK7952360.1"/>
    </source>
</evidence>
<dbReference type="Proteomes" id="UP001371305">
    <property type="component" value="Unassembled WGS sequence"/>
</dbReference>
<organism evidence="1 2">
    <name type="scientific">Luteolibacter soli</name>
    <dbReference type="NCBI Taxonomy" id="3135280"/>
    <lineage>
        <taxon>Bacteria</taxon>
        <taxon>Pseudomonadati</taxon>
        <taxon>Verrucomicrobiota</taxon>
        <taxon>Verrucomicrobiia</taxon>
        <taxon>Verrucomicrobiales</taxon>
        <taxon>Verrucomicrobiaceae</taxon>
        <taxon>Luteolibacter</taxon>
    </lineage>
</organism>
<reference evidence="1 2" key="1">
    <citation type="submission" date="2024-04" db="EMBL/GenBank/DDBJ databases">
        <title>Luteolibacter sp. isolated from soil.</title>
        <authorList>
            <person name="An J."/>
        </authorList>
    </citation>
    <scope>NUCLEOTIDE SEQUENCE [LARGE SCALE GENOMIC DNA]</scope>
    <source>
        <strain evidence="1 2">Y139</strain>
    </source>
</reference>
<dbReference type="RefSeq" id="WP_341406119.1">
    <property type="nucleotide sequence ID" value="NZ_JBBUKT010000007.1"/>
</dbReference>
<name>A0ABU9AX87_9BACT</name>
<proteinExistence type="predicted"/>
<accession>A0ABU9AX87</accession>
<sequence>MPAHAEPSNRSSARYPLSVDGGAWKTSHVQGVAVDRQRGYVYFSFTTLLVKTNLKGEVLGTLGGFTGHLGDLDFNEADGRVYGSLEYKEQKAFYIAVIDGEKIDRTEMQAQGSDIFQTVHLAEVVNDYTADMNGDGVFDGNTGDTADHRYGCSGIDGVSFGPRFGETGGTSLLTVAYGIYGNTKRADNDHQVLLQYDASDWVARYARPLVEAAPHRSGPEKVDGKYFLYTGNTTYGVQNLEYDEAGKRWLMGVYAGKKPSFPNYTMFAVEAGAKPVSEKLAGSGESGLLLPLAPEGLRDDASRVRGWFQKADVGIVSLGDGLFYLAVNGTKDGKQTGKLELNRWVGGEKGFEKVAVE</sequence>
<keyword evidence="2" id="KW-1185">Reference proteome</keyword>
<gene>
    <name evidence="1" type="ORF">WKV53_17750</name>
</gene>
<dbReference type="EMBL" id="JBBUKT010000007">
    <property type="protein sequence ID" value="MEK7952360.1"/>
    <property type="molecule type" value="Genomic_DNA"/>
</dbReference>
<evidence type="ECO:0000313" key="2">
    <source>
        <dbReference type="Proteomes" id="UP001371305"/>
    </source>
</evidence>